<dbReference type="CDD" id="cd07067">
    <property type="entry name" value="HP_PGM_like"/>
    <property type="match status" value="1"/>
</dbReference>
<protein>
    <submittedName>
        <fullName evidence="2">Histidine phosphatase family protein</fullName>
    </submittedName>
</protein>
<keyword evidence="1" id="KW-0378">Hydrolase</keyword>
<dbReference type="InterPro" id="IPR013078">
    <property type="entry name" value="His_Pase_superF_clade-1"/>
</dbReference>
<keyword evidence="3" id="KW-1185">Reference proteome</keyword>
<reference evidence="3" key="1">
    <citation type="journal article" date="2019" name="Int. J. Syst. Evol. Microbiol.">
        <title>The Global Catalogue of Microorganisms (GCM) 10K type strain sequencing project: providing services to taxonomists for standard genome sequencing and annotation.</title>
        <authorList>
            <consortium name="The Broad Institute Genomics Platform"/>
            <consortium name="The Broad Institute Genome Sequencing Center for Infectious Disease"/>
            <person name="Wu L."/>
            <person name="Ma J."/>
        </authorList>
    </citation>
    <scope>NUCLEOTIDE SEQUENCE [LARGE SCALE GENOMIC DNA]</scope>
    <source>
        <strain evidence="3">KCTC 33842</strain>
    </source>
</reference>
<dbReference type="PANTHER" id="PTHR46517">
    <property type="entry name" value="FRUCTOSE-2,6-BISPHOSPHATASE TIGAR"/>
    <property type="match status" value="1"/>
</dbReference>
<accession>A0ABW5P1B8</accession>
<proteinExistence type="predicted"/>
<evidence type="ECO:0000256" key="1">
    <source>
        <dbReference type="ARBA" id="ARBA00022801"/>
    </source>
</evidence>
<sequence length="210" mass="22803">MPGGDLHLTLVRHGATAWNEQGRWQGVTDNPLAERGKAEAALLARRLRARAFDRAESSDLQRAVETATLALPGHALAGHTLNLDPRLREMNFGAFEGLTLPEMQAHPAFAHWQADPWHHAPPGGESLADVAARMQDWAGELDGGRVIAFSHSVAIRALLAGLFRWPPVPQPGYPLPLPVRLGHTGLSVLKRRAGHWTLRALGDAAHLEEG</sequence>
<organism evidence="2 3">
    <name type="scientific">Deinococcus taklimakanensis</name>
    <dbReference type="NCBI Taxonomy" id="536443"/>
    <lineage>
        <taxon>Bacteria</taxon>
        <taxon>Thermotogati</taxon>
        <taxon>Deinococcota</taxon>
        <taxon>Deinococci</taxon>
        <taxon>Deinococcales</taxon>
        <taxon>Deinococcaceae</taxon>
        <taxon>Deinococcus</taxon>
    </lineage>
</organism>
<dbReference type="Gene3D" id="3.40.50.1240">
    <property type="entry name" value="Phosphoglycerate mutase-like"/>
    <property type="match status" value="1"/>
</dbReference>
<dbReference type="SUPFAM" id="SSF53254">
    <property type="entry name" value="Phosphoglycerate mutase-like"/>
    <property type="match status" value="1"/>
</dbReference>
<dbReference type="RefSeq" id="WP_386844080.1">
    <property type="nucleotide sequence ID" value="NZ_JBHUMK010000023.1"/>
</dbReference>
<gene>
    <name evidence="2" type="ORF">ACFSR9_06175</name>
</gene>
<dbReference type="PANTHER" id="PTHR46517:SF1">
    <property type="entry name" value="FRUCTOSE-2,6-BISPHOSPHATASE TIGAR"/>
    <property type="match status" value="1"/>
</dbReference>
<dbReference type="EMBL" id="JBHUMK010000023">
    <property type="protein sequence ID" value="MFD2609029.1"/>
    <property type="molecule type" value="Genomic_DNA"/>
</dbReference>
<name>A0ABW5P1B8_9DEIO</name>
<dbReference type="Proteomes" id="UP001597475">
    <property type="component" value="Unassembled WGS sequence"/>
</dbReference>
<dbReference type="SMART" id="SM00855">
    <property type="entry name" value="PGAM"/>
    <property type="match status" value="1"/>
</dbReference>
<dbReference type="InterPro" id="IPR051695">
    <property type="entry name" value="Phosphoglycerate_Mutase"/>
</dbReference>
<comment type="caution">
    <text evidence="2">The sequence shown here is derived from an EMBL/GenBank/DDBJ whole genome shotgun (WGS) entry which is preliminary data.</text>
</comment>
<evidence type="ECO:0000313" key="3">
    <source>
        <dbReference type="Proteomes" id="UP001597475"/>
    </source>
</evidence>
<dbReference type="Pfam" id="PF00300">
    <property type="entry name" value="His_Phos_1"/>
    <property type="match status" value="1"/>
</dbReference>
<dbReference type="InterPro" id="IPR029033">
    <property type="entry name" value="His_PPase_superfam"/>
</dbReference>
<evidence type="ECO:0000313" key="2">
    <source>
        <dbReference type="EMBL" id="MFD2609029.1"/>
    </source>
</evidence>